<dbReference type="RefSeq" id="WP_112140248.1">
    <property type="nucleotide sequence ID" value="NZ_CAXBEN010000038.1"/>
</dbReference>
<dbReference type="Pfam" id="PF12836">
    <property type="entry name" value="HHH_3"/>
    <property type="match status" value="1"/>
</dbReference>
<dbReference type="OrthoDB" id="7510573at2"/>
<evidence type="ECO:0000313" key="2">
    <source>
        <dbReference type="EMBL" id="AWY01625.1"/>
    </source>
</evidence>
<dbReference type="Proteomes" id="UP000249898">
    <property type="component" value="Chromosome"/>
</dbReference>
<dbReference type="InterPro" id="IPR051675">
    <property type="entry name" value="Endo/Exo/Phosphatase_dom_1"/>
</dbReference>
<dbReference type="GO" id="GO:0015627">
    <property type="term" value="C:type II protein secretion system complex"/>
    <property type="evidence" value="ECO:0007669"/>
    <property type="project" value="TreeGrafter"/>
</dbReference>
<keyword evidence="1" id="KW-0732">Signal</keyword>
<reference evidence="2 3" key="1">
    <citation type="submission" date="2016-06" db="EMBL/GenBank/DDBJ databases">
        <title>The sequenced genome of the ice-adhering bacterium Marinomonas primoryensis, from Antarctica.</title>
        <authorList>
            <person name="Graham L."/>
            <person name="Vance T.D.R."/>
            <person name="Davies P.L."/>
        </authorList>
    </citation>
    <scope>NUCLEOTIDE SEQUENCE [LARGE SCALE GENOMIC DNA]</scope>
    <source>
        <strain evidence="2 3">AceL</strain>
    </source>
</reference>
<dbReference type="PANTHER" id="PTHR21180:SF32">
    <property type="entry name" value="ENDONUCLEASE_EXONUCLEASE_PHOSPHATASE FAMILY DOMAIN-CONTAINING PROTEIN 1"/>
    <property type="match status" value="1"/>
</dbReference>
<proteinExistence type="predicted"/>
<protein>
    <submittedName>
        <fullName evidence="2">Competence protein ComEA</fullName>
    </submittedName>
</protein>
<dbReference type="Gene3D" id="1.10.150.280">
    <property type="entry name" value="AF1531-like domain"/>
    <property type="match status" value="1"/>
</dbReference>
<dbReference type="PANTHER" id="PTHR21180">
    <property type="entry name" value="ENDONUCLEASE/EXONUCLEASE/PHOSPHATASE FAMILY DOMAIN-CONTAINING PROTEIN 1"/>
    <property type="match status" value="1"/>
</dbReference>
<organism evidence="2 3">
    <name type="scientific">Marinomonas primoryensis</name>
    <dbReference type="NCBI Taxonomy" id="178399"/>
    <lineage>
        <taxon>Bacteria</taxon>
        <taxon>Pseudomonadati</taxon>
        <taxon>Pseudomonadota</taxon>
        <taxon>Gammaproteobacteria</taxon>
        <taxon>Oceanospirillales</taxon>
        <taxon>Oceanospirillaceae</taxon>
        <taxon>Marinomonas</taxon>
    </lineage>
</organism>
<evidence type="ECO:0000313" key="3">
    <source>
        <dbReference type="Proteomes" id="UP000249898"/>
    </source>
</evidence>
<sequence>MKNLNRIFRVCVFRSLFVISLALTPFSLFAATPLDINTATATELSAVMSGIGIKKAEAIIAYRDANGHFESISQLARVKGIGPKTIDRNHTVIQVLDADNKIN</sequence>
<feature type="chain" id="PRO_5016387750" evidence="1">
    <location>
        <begin position="31"/>
        <end position="103"/>
    </location>
</feature>
<dbReference type="InterPro" id="IPR010994">
    <property type="entry name" value="RuvA_2-like"/>
</dbReference>
<dbReference type="NCBIfam" id="TIGR00426">
    <property type="entry name" value="competence protein ComEA helix-hairpin-helix repeat region"/>
    <property type="match status" value="1"/>
</dbReference>
<dbReference type="AlphaFoldDB" id="A0A2Z4PW83"/>
<dbReference type="GO" id="GO:0015628">
    <property type="term" value="P:protein secretion by the type II secretion system"/>
    <property type="evidence" value="ECO:0007669"/>
    <property type="project" value="TreeGrafter"/>
</dbReference>
<name>A0A2Z4PW83_9GAMM</name>
<dbReference type="InterPro" id="IPR004509">
    <property type="entry name" value="Competence_ComEA_HhH"/>
</dbReference>
<evidence type="ECO:0000256" key="1">
    <source>
        <dbReference type="SAM" id="SignalP"/>
    </source>
</evidence>
<dbReference type="EMBL" id="CP016181">
    <property type="protein sequence ID" value="AWY01625.1"/>
    <property type="molecule type" value="Genomic_DNA"/>
</dbReference>
<accession>A0A2Z4PW83</accession>
<gene>
    <name evidence="2" type="ORF">A8139_17880</name>
</gene>
<feature type="signal peptide" evidence="1">
    <location>
        <begin position="1"/>
        <end position="30"/>
    </location>
</feature>
<dbReference type="SUPFAM" id="SSF47781">
    <property type="entry name" value="RuvA domain 2-like"/>
    <property type="match status" value="1"/>
</dbReference>